<dbReference type="Pfam" id="PF04860">
    <property type="entry name" value="Phage_portal"/>
    <property type="match status" value="1"/>
</dbReference>
<evidence type="ECO:0000313" key="2">
    <source>
        <dbReference type="Proteomes" id="UP000676409"/>
    </source>
</evidence>
<dbReference type="AlphaFoldDB" id="A0A975IUS5"/>
<keyword evidence="2" id="KW-1185">Reference proteome</keyword>
<dbReference type="EMBL" id="CP073078">
    <property type="protein sequence ID" value="QUD88050.1"/>
    <property type="molecule type" value="Genomic_DNA"/>
</dbReference>
<dbReference type="InterPro" id="IPR006944">
    <property type="entry name" value="Phage/GTA_portal"/>
</dbReference>
<gene>
    <name evidence="1" type="ORF">KCG34_23965</name>
</gene>
<proteinExistence type="predicted"/>
<reference evidence="1" key="1">
    <citation type="submission" date="2021-04" db="EMBL/GenBank/DDBJ databases">
        <title>The complete genome sequence of Caulobacter sp. S6.</title>
        <authorList>
            <person name="Tang Y."/>
            <person name="Ouyang W."/>
            <person name="Liu Q."/>
            <person name="Huang B."/>
            <person name="Guo Z."/>
            <person name="Lei P."/>
        </authorList>
    </citation>
    <scope>NUCLEOTIDE SEQUENCE</scope>
    <source>
        <strain evidence="1">S6</strain>
    </source>
</reference>
<dbReference type="Proteomes" id="UP000676409">
    <property type="component" value="Chromosome"/>
</dbReference>
<organism evidence="1 2">
    <name type="scientific">Phenylobacterium montanum</name>
    <dbReference type="NCBI Taxonomy" id="2823693"/>
    <lineage>
        <taxon>Bacteria</taxon>
        <taxon>Pseudomonadati</taxon>
        <taxon>Pseudomonadota</taxon>
        <taxon>Alphaproteobacteria</taxon>
        <taxon>Caulobacterales</taxon>
        <taxon>Caulobacteraceae</taxon>
        <taxon>Phenylobacterium</taxon>
    </lineage>
</organism>
<dbReference type="RefSeq" id="WP_211938101.1">
    <property type="nucleotide sequence ID" value="NZ_CP073078.1"/>
</dbReference>
<name>A0A975IUS5_9CAUL</name>
<evidence type="ECO:0000313" key="1">
    <source>
        <dbReference type="EMBL" id="QUD88050.1"/>
    </source>
</evidence>
<protein>
    <submittedName>
        <fullName evidence="1">Phage portal protein</fullName>
    </submittedName>
</protein>
<accession>A0A975IUS5</accession>
<sequence>MPPAGGTRLSLSHRLGPVQGRFSDGWTVFGPGAPVQPVEAQPVRAFDFPVAVNSVVQPRAYEPFSFAQLRAFANVELVRLAIETRKDQIERLDWSIIPSAGATTPDPAEIARITAFWRRPDGVTPFATWLRLALEDLLVLDAPAIERRFARGGGLTGLDIIPGDTIHPMVDDTGRRPRGPGAVAYQQVIKGVAWADLTEADLIYAPRNPRPNHNYGFSPVEQVIVTINTVIRRQAAQLAYFTEGNLPAGLLNGPEGWSPDQIRDMQLWLDSRLSGQAAEQAKLLWVPSGTRYQAFKDSPLKDEFDEWLARVIAFAFSLPPTPFIRQMNRATAGADQDRGQEEGLQPLKLWAKRLIDGVIQDDLGAPGLEFSWNDAPAVDPMVQARIDDLAIRNGSMTINEVRARRGLAPLSAQALSAEAATVSAFSGAPLHPPGSAG</sequence>
<dbReference type="KEGG" id="caul:KCG34_23965"/>